<protein>
    <recommendedName>
        <fullName evidence="3">Peptidase C39-like domain-containing protein</fullName>
    </recommendedName>
</protein>
<dbReference type="Pfam" id="PF12385">
    <property type="entry name" value="Peptidase_C70"/>
    <property type="match status" value="1"/>
</dbReference>
<name>A0A327JQU9_9HYPH</name>
<proteinExistence type="predicted"/>
<keyword evidence="2" id="KW-1185">Reference proteome</keyword>
<reference evidence="1 2" key="1">
    <citation type="submission" date="2017-07" db="EMBL/GenBank/DDBJ databases">
        <title>Draft Genome Sequences of Select Purple Nonsulfur Bacteria.</title>
        <authorList>
            <person name="Lasarre B."/>
            <person name="Mckinlay J.B."/>
        </authorList>
    </citation>
    <scope>NUCLEOTIDE SEQUENCE [LARGE SCALE GENOMIC DNA]</scope>
    <source>
        <strain evidence="1 2">DSM 11290</strain>
    </source>
</reference>
<dbReference type="EMBL" id="NPEV01000007">
    <property type="protein sequence ID" value="RAI28849.1"/>
    <property type="molecule type" value="Genomic_DNA"/>
</dbReference>
<dbReference type="AlphaFoldDB" id="A0A327JQU9"/>
<organism evidence="1 2">
    <name type="scientific">Rhodobium orientis</name>
    <dbReference type="NCBI Taxonomy" id="34017"/>
    <lineage>
        <taxon>Bacteria</taxon>
        <taxon>Pseudomonadati</taxon>
        <taxon>Pseudomonadota</taxon>
        <taxon>Alphaproteobacteria</taxon>
        <taxon>Hyphomicrobiales</taxon>
        <taxon>Rhodobiaceae</taxon>
        <taxon>Rhodobium</taxon>
    </lineage>
</organism>
<dbReference type="Proteomes" id="UP000249299">
    <property type="component" value="Unassembled WGS sequence"/>
</dbReference>
<evidence type="ECO:0000313" key="2">
    <source>
        <dbReference type="Proteomes" id="UP000249299"/>
    </source>
</evidence>
<sequence>MDRGGTMARSSVTAADFTQKFGRLAVDIPARAKLAAKVWAHVVCRILPLNMQHQQQTNWCWSAVGTSVGLFFQTGSWTQCDTANGCLGYSNCCNNPVPGPCNVYGYLDKSLTYTKSFASMVSGTATASTIESQLNTGVPVCVRVAWTGGGAHFLSITGYSYPDGDPTKVTIYLEDSIYGKTSMPLTDFPAQYHGGGTWTHTYYTKPTLSS</sequence>
<gene>
    <name evidence="1" type="ORF">CH339_05500</name>
</gene>
<accession>A0A327JQU9</accession>
<dbReference type="InterPro" id="IPR022118">
    <property type="entry name" value="Peptidase_C70_AvrRpt2"/>
</dbReference>
<evidence type="ECO:0000313" key="1">
    <source>
        <dbReference type="EMBL" id="RAI28849.1"/>
    </source>
</evidence>
<comment type="caution">
    <text evidence="1">The sequence shown here is derived from an EMBL/GenBank/DDBJ whole genome shotgun (WGS) entry which is preliminary data.</text>
</comment>
<dbReference type="OrthoDB" id="6445402at2"/>
<evidence type="ECO:0008006" key="3">
    <source>
        <dbReference type="Google" id="ProtNLM"/>
    </source>
</evidence>